<sequence>MNEFPGKDTIYIGDGGDVVTISAQAVRPRNPGKGSCVLSSGGEQVLDPSCTAGALQRAPEAVQKHVYPQSSLSG</sequence>
<accession>A0ABS0ERP9</accession>
<proteinExistence type="predicted"/>
<name>A0ABS0ERP9_9BURK</name>
<comment type="caution">
    <text evidence="1">The sequence shown here is derived from an EMBL/GenBank/DDBJ whole genome shotgun (WGS) entry which is preliminary data.</text>
</comment>
<evidence type="ECO:0000313" key="1">
    <source>
        <dbReference type="EMBL" id="MBF8177522.1"/>
    </source>
</evidence>
<evidence type="ECO:0000313" key="2">
    <source>
        <dbReference type="Proteomes" id="UP000657372"/>
    </source>
</evidence>
<protein>
    <submittedName>
        <fullName evidence="1">Uncharacterized protein</fullName>
    </submittedName>
</protein>
<dbReference type="EMBL" id="JADOEL010000004">
    <property type="protein sequence ID" value="MBF8177522.1"/>
    <property type="molecule type" value="Genomic_DNA"/>
</dbReference>
<organism evidence="1 2">
    <name type="scientific">Herminiimonas contaminans</name>
    <dbReference type="NCBI Taxonomy" id="1111140"/>
    <lineage>
        <taxon>Bacteria</taxon>
        <taxon>Pseudomonadati</taxon>
        <taxon>Pseudomonadota</taxon>
        <taxon>Betaproteobacteria</taxon>
        <taxon>Burkholderiales</taxon>
        <taxon>Oxalobacteraceae</taxon>
        <taxon>Herminiimonas</taxon>
    </lineage>
</organism>
<dbReference type="Proteomes" id="UP000657372">
    <property type="component" value="Unassembled WGS sequence"/>
</dbReference>
<dbReference type="RefSeq" id="WP_195875223.1">
    <property type="nucleotide sequence ID" value="NZ_JADOEL010000004.1"/>
</dbReference>
<keyword evidence="2" id="KW-1185">Reference proteome</keyword>
<reference evidence="1 2" key="1">
    <citation type="submission" date="2020-11" db="EMBL/GenBank/DDBJ databases">
        <title>WGS of Herminiimonas contaminans strain Marseille-Q4544 isolated from planarians Schmidtea mediterranea.</title>
        <authorList>
            <person name="Kangale L."/>
        </authorList>
    </citation>
    <scope>NUCLEOTIDE SEQUENCE [LARGE SCALE GENOMIC DNA]</scope>
    <source>
        <strain evidence="1 2">Marseille-Q4544</strain>
    </source>
</reference>
<gene>
    <name evidence="1" type="ORF">IXC47_07505</name>
</gene>